<dbReference type="AlphaFoldDB" id="A0A9D3LQT0"/>
<evidence type="ECO:0000313" key="2">
    <source>
        <dbReference type="Proteomes" id="UP001044222"/>
    </source>
</evidence>
<reference evidence="1" key="1">
    <citation type="submission" date="2021-01" db="EMBL/GenBank/DDBJ databases">
        <title>A chromosome-scale assembly of European eel, Anguilla anguilla.</title>
        <authorList>
            <person name="Henkel C."/>
            <person name="Jong-Raadsen S.A."/>
            <person name="Dufour S."/>
            <person name="Weltzien F.-A."/>
            <person name="Palstra A.P."/>
            <person name="Pelster B."/>
            <person name="Spaink H.P."/>
            <person name="Van Den Thillart G.E."/>
            <person name="Jansen H."/>
            <person name="Zahm M."/>
            <person name="Klopp C."/>
            <person name="Cedric C."/>
            <person name="Louis A."/>
            <person name="Berthelot C."/>
            <person name="Parey E."/>
            <person name="Roest Crollius H."/>
            <person name="Montfort J."/>
            <person name="Robinson-Rechavi M."/>
            <person name="Bucao C."/>
            <person name="Bouchez O."/>
            <person name="Gislard M."/>
            <person name="Lluch J."/>
            <person name="Milhes M."/>
            <person name="Lampietro C."/>
            <person name="Lopez Roques C."/>
            <person name="Donnadieu C."/>
            <person name="Braasch I."/>
            <person name="Desvignes T."/>
            <person name="Postlethwait J."/>
            <person name="Bobe J."/>
            <person name="Guiguen Y."/>
            <person name="Dirks R."/>
        </authorList>
    </citation>
    <scope>NUCLEOTIDE SEQUENCE</scope>
    <source>
        <strain evidence="1">Tag_6206</strain>
        <tissue evidence="1">Liver</tissue>
    </source>
</reference>
<evidence type="ECO:0000313" key="1">
    <source>
        <dbReference type="EMBL" id="KAG5834637.1"/>
    </source>
</evidence>
<proteinExistence type="predicted"/>
<accession>A0A9D3LQT0</accession>
<name>A0A9D3LQT0_ANGAN</name>
<gene>
    <name evidence="1" type="ORF">ANANG_G00263550</name>
</gene>
<keyword evidence="2" id="KW-1185">Reference proteome</keyword>
<comment type="caution">
    <text evidence="1">The sequence shown here is derived from an EMBL/GenBank/DDBJ whole genome shotgun (WGS) entry which is preliminary data.</text>
</comment>
<protein>
    <submittedName>
        <fullName evidence="1">Uncharacterized protein</fullName>
    </submittedName>
</protein>
<dbReference type="EMBL" id="JAFIRN010000015">
    <property type="protein sequence ID" value="KAG5834637.1"/>
    <property type="molecule type" value="Genomic_DNA"/>
</dbReference>
<organism evidence="1 2">
    <name type="scientific">Anguilla anguilla</name>
    <name type="common">European freshwater eel</name>
    <name type="synonym">Muraena anguilla</name>
    <dbReference type="NCBI Taxonomy" id="7936"/>
    <lineage>
        <taxon>Eukaryota</taxon>
        <taxon>Metazoa</taxon>
        <taxon>Chordata</taxon>
        <taxon>Craniata</taxon>
        <taxon>Vertebrata</taxon>
        <taxon>Euteleostomi</taxon>
        <taxon>Actinopterygii</taxon>
        <taxon>Neopterygii</taxon>
        <taxon>Teleostei</taxon>
        <taxon>Anguilliformes</taxon>
        <taxon>Anguillidae</taxon>
        <taxon>Anguilla</taxon>
    </lineage>
</organism>
<dbReference type="Proteomes" id="UP001044222">
    <property type="component" value="Chromosome 15"/>
</dbReference>
<sequence length="117" mass="13842">MFLFIHMCMSKSDVSFIVQIHLESSAALYKSERVLTQTPLSLSLEVIPLNKAFLNEKTRAVSCLSKIFAHTVTRGCTLCQYSLYLFVNMLRVCKFVYRKCKYYMLKYFFCFFLLLQW</sequence>